<evidence type="ECO:0000256" key="1">
    <source>
        <dbReference type="SAM" id="MobiDB-lite"/>
    </source>
</evidence>
<evidence type="ECO:0000313" key="2">
    <source>
        <dbReference type="EMBL" id="OCK75979.1"/>
    </source>
</evidence>
<dbReference type="PANTHER" id="PTHR33112:SF12">
    <property type="entry name" value="HETEROKARYON INCOMPATIBILITY DOMAIN-CONTAINING PROTEIN"/>
    <property type="match status" value="1"/>
</dbReference>
<dbReference type="OrthoDB" id="3830006at2759"/>
<organism evidence="2 3">
    <name type="scientific">Lepidopterella palustris CBS 459.81</name>
    <dbReference type="NCBI Taxonomy" id="1314670"/>
    <lineage>
        <taxon>Eukaryota</taxon>
        <taxon>Fungi</taxon>
        <taxon>Dikarya</taxon>
        <taxon>Ascomycota</taxon>
        <taxon>Pezizomycotina</taxon>
        <taxon>Dothideomycetes</taxon>
        <taxon>Pleosporomycetidae</taxon>
        <taxon>Mytilinidiales</taxon>
        <taxon>Argynnaceae</taxon>
        <taxon>Lepidopterella</taxon>
    </lineage>
</organism>
<proteinExistence type="predicted"/>
<dbReference type="EMBL" id="KV745254">
    <property type="protein sequence ID" value="OCK75979.1"/>
    <property type="molecule type" value="Genomic_DNA"/>
</dbReference>
<keyword evidence="3" id="KW-1185">Reference proteome</keyword>
<evidence type="ECO:0000313" key="3">
    <source>
        <dbReference type="Proteomes" id="UP000250266"/>
    </source>
</evidence>
<feature type="region of interest" description="Disordered" evidence="1">
    <location>
        <begin position="26"/>
        <end position="63"/>
    </location>
</feature>
<gene>
    <name evidence="2" type="ORF">K432DRAFT_157390</name>
</gene>
<dbReference type="AlphaFoldDB" id="A0A8E2JBJ6"/>
<reference evidence="2 3" key="1">
    <citation type="journal article" date="2016" name="Nat. Commun.">
        <title>Ectomycorrhizal ecology is imprinted in the genome of the dominant symbiotic fungus Cenococcum geophilum.</title>
        <authorList>
            <consortium name="DOE Joint Genome Institute"/>
            <person name="Peter M."/>
            <person name="Kohler A."/>
            <person name="Ohm R.A."/>
            <person name="Kuo A."/>
            <person name="Krutzmann J."/>
            <person name="Morin E."/>
            <person name="Arend M."/>
            <person name="Barry K.W."/>
            <person name="Binder M."/>
            <person name="Choi C."/>
            <person name="Clum A."/>
            <person name="Copeland A."/>
            <person name="Grisel N."/>
            <person name="Haridas S."/>
            <person name="Kipfer T."/>
            <person name="LaButti K."/>
            <person name="Lindquist E."/>
            <person name="Lipzen A."/>
            <person name="Maire R."/>
            <person name="Meier B."/>
            <person name="Mihaltcheva S."/>
            <person name="Molinier V."/>
            <person name="Murat C."/>
            <person name="Poggeler S."/>
            <person name="Quandt C.A."/>
            <person name="Sperisen C."/>
            <person name="Tritt A."/>
            <person name="Tisserant E."/>
            <person name="Crous P.W."/>
            <person name="Henrissat B."/>
            <person name="Nehls U."/>
            <person name="Egli S."/>
            <person name="Spatafora J.W."/>
            <person name="Grigoriev I.V."/>
            <person name="Martin F.M."/>
        </authorList>
    </citation>
    <scope>NUCLEOTIDE SEQUENCE [LARGE SCALE GENOMIC DNA]</scope>
    <source>
        <strain evidence="2 3">CBS 459.81</strain>
    </source>
</reference>
<name>A0A8E2JBJ6_9PEZI</name>
<feature type="compositionally biased region" description="Basic and acidic residues" evidence="1">
    <location>
        <begin position="34"/>
        <end position="50"/>
    </location>
</feature>
<accession>A0A8E2JBJ6</accession>
<protein>
    <submittedName>
        <fullName evidence="2">Uncharacterized protein</fullName>
    </submittedName>
</protein>
<dbReference type="Proteomes" id="UP000250266">
    <property type="component" value="Unassembled WGS sequence"/>
</dbReference>
<sequence length="423" mass="48885">MSEIPIHSKSLTPSWALQYYRKQKRSLSPSSSDLSEHVDVEDDTPKETKSEPSYLTRPTAQPRRRSIQRIINKIKPSSSAETLLEDDLHLSWQSDIEKIHDWYTGFDRYNQLVTAYTRQKLSYPSDVLSAFSLITNILSRNCGGHFVNGLPEAVLDFALLWAPAGPLIRRTTKDGSGKTVEWPSWSWAGWKGQVNFPFDPTNCPDLLDSSEDAECWFKSEIRQFQLGQHTTPYTIRRRDNSQLRIQYPPFPQPLPDSSPDIDYNSDTLQFWAYTIPATGFTTEQLEYPSGKKIPSSQLINNRDQHCGVIMDYEKNFPKPNQTGPYELVLLSRSLYRKPKFDSERPTKPTIHPPGTPIWDDTQFVWDQEVADFDEHIFEQGPWKVLNVLLIKWTDGFSERVAIGRIHEDAWARARPKRKQIVLR</sequence>
<dbReference type="PANTHER" id="PTHR33112">
    <property type="entry name" value="DOMAIN PROTEIN, PUTATIVE-RELATED"/>
    <property type="match status" value="1"/>
</dbReference>